<reference evidence="2 3" key="1">
    <citation type="journal article" date="2013" name="Curr. Biol.">
        <title>The Genome of the Foraminiferan Reticulomyxa filosa.</title>
        <authorList>
            <person name="Glockner G."/>
            <person name="Hulsmann N."/>
            <person name="Schleicher M."/>
            <person name="Noegel A.A."/>
            <person name="Eichinger L."/>
            <person name="Gallinger C."/>
            <person name="Pawlowski J."/>
            <person name="Sierra R."/>
            <person name="Euteneuer U."/>
            <person name="Pillet L."/>
            <person name="Moustafa A."/>
            <person name="Platzer M."/>
            <person name="Groth M."/>
            <person name="Szafranski K."/>
            <person name="Schliwa M."/>
        </authorList>
    </citation>
    <scope>NUCLEOTIDE SEQUENCE [LARGE SCALE GENOMIC DNA]</scope>
</reference>
<evidence type="ECO:0000313" key="3">
    <source>
        <dbReference type="Proteomes" id="UP000023152"/>
    </source>
</evidence>
<feature type="region of interest" description="Disordered" evidence="1">
    <location>
        <begin position="16"/>
        <end position="82"/>
    </location>
</feature>
<sequence>MSTLTNISKYDVIVLSSLGQRKPTNRTKQSKTKQNKAKQNKTKQNKENKDKQPPAKSCIPNNNTKKVVKKKKAHPKNLFKDK</sequence>
<dbReference type="Proteomes" id="UP000023152">
    <property type="component" value="Unassembled WGS sequence"/>
</dbReference>
<dbReference type="AlphaFoldDB" id="X6NQZ8"/>
<feature type="compositionally biased region" description="Basic residues" evidence="1">
    <location>
        <begin position="23"/>
        <end position="43"/>
    </location>
</feature>
<comment type="caution">
    <text evidence="2">The sequence shown here is derived from an EMBL/GenBank/DDBJ whole genome shotgun (WGS) entry which is preliminary data.</text>
</comment>
<feature type="compositionally biased region" description="Basic residues" evidence="1">
    <location>
        <begin position="66"/>
        <end position="82"/>
    </location>
</feature>
<feature type="compositionally biased region" description="Basic and acidic residues" evidence="1">
    <location>
        <begin position="44"/>
        <end position="53"/>
    </location>
</feature>
<protein>
    <submittedName>
        <fullName evidence="2">Uncharacterized protein</fullName>
    </submittedName>
</protein>
<keyword evidence="3" id="KW-1185">Reference proteome</keyword>
<evidence type="ECO:0000313" key="2">
    <source>
        <dbReference type="EMBL" id="ETO28144.1"/>
    </source>
</evidence>
<organism evidence="2 3">
    <name type="scientific">Reticulomyxa filosa</name>
    <dbReference type="NCBI Taxonomy" id="46433"/>
    <lineage>
        <taxon>Eukaryota</taxon>
        <taxon>Sar</taxon>
        <taxon>Rhizaria</taxon>
        <taxon>Retaria</taxon>
        <taxon>Foraminifera</taxon>
        <taxon>Monothalamids</taxon>
        <taxon>Reticulomyxidae</taxon>
        <taxon>Reticulomyxa</taxon>
    </lineage>
</organism>
<gene>
    <name evidence="2" type="ORF">RFI_08990</name>
</gene>
<dbReference type="EMBL" id="ASPP01006834">
    <property type="protein sequence ID" value="ETO28144.1"/>
    <property type="molecule type" value="Genomic_DNA"/>
</dbReference>
<name>X6NQZ8_RETFI</name>
<accession>X6NQZ8</accession>
<evidence type="ECO:0000256" key="1">
    <source>
        <dbReference type="SAM" id="MobiDB-lite"/>
    </source>
</evidence>
<proteinExistence type="predicted"/>